<keyword evidence="4" id="KW-0804">Transcription</keyword>
<dbReference type="PANTHER" id="PTHR31920:SF112">
    <property type="entry name" value="TF-B3 DOMAIN-CONTAINING PROTEIN"/>
    <property type="match status" value="1"/>
</dbReference>
<dbReference type="Pfam" id="PF02362">
    <property type="entry name" value="B3"/>
    <property type="match status" value="1"/>
</dbReference>
<dbReference type="GO" id="GO:0005634">
    <property type="term" value="C:nucleus"/>
    <property type="evidence" value="ECO:0007669"/>
    <property type="project" value="UniProtKB-SubCell"/>
</dbReference>
<gene>
    <name evidence="7" type="ORF">T459_09232</name>
</gene>
<evidence type="ECO:0000313" key="8">
    <source>
        <dbReference type="Proteomes" id="UP000222542"/>
    </source>
</evidence>
<dbReference type="InterPro" id="IPR050655">
    <property type="entry name" value="Plant_B3_domain"/>
</dbReference>
<dbReference type="Gramene" id="PHT87126">
    <property type="protein sequence ID" value="PHT87126"/>
    <property type="gene ID" value="T459_09232"/>
</dbReference>
<comment type="caution">
    <text evidence="7">The sequence shown here is derived from an EMBL/GenBank/DDBJ whole genome shotgun (WGS) entry which is preliminary data.</text>
</comment>
<feature type="domain" description="TF-B3" evidence="6">
    <location>
        <begin position="127"/>
        <end position="220"/>
    </location>
</feature>
<dbReference type="EMBL" id="AYRZ02000003">
    <property type="protein sequence ID" value="PHT87126.1"/>
    <property type="molecule type" value="Genomic_DNA"/>
</dbReference>
<name>A0A2G2ZYS1_CAPAN</name>
<evidence type="ECO:0000256" key="4">
    <source>
        <dbReference type="ARBA" id="ARBA00023163"/>
    </source>
</evidence>
<dbReference type="SUPFAM" id="SSF101936">
    <property type="entry name" value="DNA-binding pseudobarrel domain"/>
    <property type="match status" value="2"/>
</dbReference>
<comment type="subcellular location">
    <subcellularLocation>
        <location evidence="1">Nucleus</location>
    </subcellularLocation>
</comment>
<keyword evidence="3" id="KW-0238">DNA-binding</keyword>
<reference evidence="7 8" key="2">
    <citation type="journal article" date="2017" name="Genome Biol.">
        <title>New reference genome sequences of hot pepper reveal the massive evolution of plant disease-resistance genes by retroduplication.</title>
        <authorList>
            <person name="Kim S."/>
            <person name="Park J."/>
            <person name="Yeom S.I."/>
            <person name="Kim Y.M."/>
            <person name="Seo E."/>
            <person name="Kim K.T."/>
            <person name="Kim M.S."/>
            <person name="Lee J.M."/>
            <person name="Cheong K."/>
            <person name="Shin H.S."/>
            <person name="Kim S.B."/>
            <person name="Han K."/>
            <person name="Lee J."/>
            <person name="Park M."/>
            <person name="Lee H.A."/>
            <person name="Lee H.Y."/>
            <person name="Lee Y."/>
            <person name="Oh S."/>
            <person name="Lee J.H."/>
            <person name="Choi E."/>
            <person name="Choi E."/>
            <person name="Lee S.E."/>
            <person name="Jeon J."/>
            <person name="Kim H."/>
            <person name="Choi G."/>
            <person name="Song H."/>
            <person name="Lee J."/>
            <person name="Lee S.C."/>
            <person name="Kwon J.K."/>
            <person name="Lee H.Y."/>
            <person name="Koo N."/>
            <person name="Hong Y."/>
            <person name="Kim R.W."/>
            <person name="Kang W.H."/>
            <person name="Huh J.H."/>
            <person name="Kang B.C."/>
            <person name="Yang T.J."/>
            <person name="Lee Y.H."/>
            <person name="Bennetzen J.L."/>
            <person name="Choi D."/>
        </authorList>
    </citation>
    <scope>NUCLEOTIDE SEQUENCE [LARGE SCALE GENOMIC DNA]</scope>
    <source>
        <strain evidence="8">cv. CM334</strain>
    </source>
</reference>
<reference evidence="7 8" key="1">
    <citation type="journal article" date="2014" name="Nat. Genet.">
        <title>Genome sequence of the hot pepper provides insights into the evolution of pungency in Capsicum species.</title>
        <authorList>
            <person name="Kim S."/>
            <person name="Park M."/>
            <person name="Yeom S.I."/>
            <person name="Kim Y.M."/>
            <person name="Lee J.M."/>
            <person name="Lee H.A."/>
            <person name="Seo E."/>
            <person name="Choi J."/>
            <person name="Cheong K."/>
            <person name="Kim K.T."/>
            <person name="Jung K."/>
            <person name="Lee G.W."/>
            <person name="Oh S.K."/>
            <person name="Bae C."/>
            <person name="Kim S.B."/>
            <person name="Lee H.Y."/>
            <person name="Kim S.Y."/>
            <person name="Kim M.S."/>
            <person name="Kang B.C."/>
            <person name="Jo Y.D."/>
            <person name="Yang H.B."/>
            <person name="Jeong H.J."/>
            <person name="Kang W.H."/>
            <person name="Kwon J.K."/>
            <person name="Shin C."/>
            <person name="Lim J.Y."/>
            <person name="Park J.H."/>
            <person name="Huh J.H."/>
            <person name="Kim J.S."/>
            <person name="Kim B.D."/>
            <person name="Cohen O."/>
            <person name="Paran I."/>
            <person name="Suh M.C."/>
            <person name="Lee S.B."/>
            <person name="Kim Y.K."/>
            <person name="Shin Y."/>
            <person name="Noh S.J."/>
            <person name="Park J."/>
            <person name="Seo Y.S."/>
            <person name="Kwon S.Y."/>
            <person name="Kim H.A."/>
            <person name="Park J.M."/>
            <person name="Kim H.J."/>
            <person name="Choi S.B."/>
            <person name="Bosland P.W."/>
            <person name="Reeves G."/>
            <person name="Jo S.H."/>
            <person name="Lee B.W."/>
            <person name="Cho H.T."/>
            <person name="Choi H.S."/>
            <person name="Lee M.S."/>
            <person name="Yu Y."/>
            <person name="Do Choi Y."/>
            <person name="Park B.S."/>
            <person name="van Deynze A."/>
            <person name="Ashrafi H."/>
            <person name="Hill T."/>
            <person name="Kim W.T."/>
            <person name="Pai H.S."/>
            <person name="Ahn H.K."/>
            <person name="Yeam I."/>
            <person name="Giovannoni J.J."/>
            <person name="Rose J.K."/>
            <person name="Sorensen I."/>
            <person name="Lee S.J."/>
            <person name="Kim R.W."/>
            <person name="Choi I.Y."/>
            <person name="Choi B.S."/>
            <person name="Lim J.S."/>
            <person name="Lee Y.H."/>
            <person name="Choi D."/>
        </authorList>
    </citation>
    <scope>NUCLEOTIDE SEQUENCE [LARGE SCALE GENOMIC DNA]</scope>
    <source>
        <strain evidence="8">cv. CM334</strain>
    </source>
</reference>
<dbReference type="Gene3D" id="2.40.330.10">
    <property type="entry name" value="DNA-binding pseudobarrel domain"/>
    <property type="match status" value="2"/>
</dbReference>
<keyword evidence="5" id="KW-0539">Nucleus</keyword>
<evidence type="ECO:0000256" key="2">
    <source>
        <dbReference type="ARBA" id="ARBA00023015"/>
    </source>
</evidence>
<keyword evidence="2" id="KW-0805">Transcription regulation</keyword>
<dbReference type="SMART" id="SM01019">
    <property type="entry name" value="B3"/>
    <property type="match status" value="1"/>
</dbReference>
<dbReference type="CDD" id="cd10017">
    <property type="entry name" value="B3_DNA"/>
    <property type="match status" value="1"/>
</dbReference>
<proteinExistence type="predicted"/>
<dbReference type="AlphaFoldDB" id="A0A2G2ZYS1"/>
<dbReference type="InterPro" id="IPR003340">
    <property type="entry name" value="B3_DNA-bd"/>
</dbReference>
<keyword evidence="8" id="KW-1185">Reference proteome</keyword>
<sequence>MRLDKFLVSSFWEELAPNVIQFPLPLLFLDHSPIMLDGSKGRWTRSYFRAENVWLSVMGFGNKCDNLSLSLAVMQWTEKPYQFLFLLRLVVSMEVDDIGLLAQHLCCRIGALPTTYLGLSPTTSNKDHMFIAILILKEQTFQHFPPSFAQLVSHLTDQETYLEDSSGQRWRVGICNHDGSLAIRQGWRTFSSEHGLKLGNFLVFHYIQCQHFVVQIFERSGCEKINFDTGTCTGKKRPRTNSTATSHDELSLEKWNSTPSVTAVPESERAGLQPVATTLASQFDLYLLIEGLCIMQEKNQKMAVTDGQGYPEAVIGNSQAVKSEPGDAGDRSFRNAVNFACSLQLDDRNFLELPPNWPHVLAGRKKMGRTIIYLKGPDNRPWPIIYHEKFGSKVLVGLWPLFTKAFGLKPGDECVLQLSDQAFGLKPGDECVLQLSDQSKRMFNVHAGALIDHFFIFLDCPSI</sequence>
<accession>A0A2G2ZYS1</accession>
<dbReference type="GO" id="GO:0003677">
    <property type="term" value="F:DNA binding"/>
    <property type="evidence" value="ECO:0007669"/>
    <property type="project" value="UniProtKB-KW"/>
</dbReference>
<evidence type="ECO:0000256" key="1">
    <source>
        <dbReference type="ARBA" id="ARBA00004123"/>
    </source>
</evidence>
<evidence type="ECO:0000256" key="5">
    <source>
        <dbReference type="ARBA" id="ARBA00023242"/>
    </source>
</evidence>
<dbReference type="STRING" id="4072.A0A2G2ZYS1"/>
<organism evidence="7 8">
    <name type="scientific">Capsicum annuum</name>
    <name type="common">Capsicum pepper</name>
    <dbReference type="NCBI Taxonomy" id="4072"/>
    <lineage>
        <taxon>Eukaryota</taxon>
        <taxon>Viridiplantae</taxon>
        <taxon>Streptophyta</taxon>
        <taxon>Embryophyta</taxon>
        <taxon>Tracheophyta</taxon>
        <taxon>Spermatophyta</taxon>
        <taxon>Magnoliopsida</taxon>
        <taxon>eudicotyledons</taxon>
        <taxon>Gunneridae</taxon>
        <taxon>Pentapetalae</taxon>
        <taxon>asterids</taxon>
        <taxon>lamiids</taxon>
        <taxon>Solanales</taxon>
        <taxon>Solanaceae</taxon>
        <taxon>Solanoideae</taxon>
        <taxon>Capsiceae</taxon>
        <taxon>Capsicum</taxon>
    </lineage>
</organism>
<dbReference type="InterPro" id="IPR015300">
    <property type="entry name" value="DNA-bd_pseudobarrel_sf"/>
</dbReference>
<evidence type="ECO:0000259" key="6">
    <source>
        <dbReference type="PROSITE" id="PS50863"/>
    </source>
</evidence>
<evidence type="ECO:0000256" key="3">
    <source>
        <dbReference type="ARBA" id="ARBA00023125"/>
    </source>
</evidence>
<evidence type="ECO:0000313" key="7">
    <source>
        <dbReference type="EMBL" id="PHT87126.1"/>
    </source>
</evidence>
<dbReference type="PANTHER" id="PTHR31920">
    <property type="entry name" value="B3 DOMAIN-CONTAINING"/>
    <property type="match status" value="1"/>
</dbReference>
<dbReference type="Proteomes" id="UP000222542">
    <property type="component" value="Unassembled WGS sequence"/>
</dbReference>
<protein>
    <recommendedName>
        <fullName evidence="6">TF-B3 domain-containing protein</fullName>
    </recommendedName>
</protein>
<dbReference type="PROSITE" id="PS50863">
    <property type="entry name" value="B3"/>
    <property type="match status" value="1"/>
</dbReference>